<keyword evidence="3" id="KW-1185">Reference proteome</keyword>
<dbReference type="AlphaFoldDB" id="A0AA39NHQ4"/>
<accession>A0AA39NHQ4</accession>
<proteinExistence type="predicted"/>
<keyword evidence="1" id="KW-1133">Transmembrane helix</keyword>
<evidence type="ECO:0000313" key="3">
    <source>
        <dbReference type="Proteomes" id="UP001175211"/>
    </source>
</evidence>
<keyword evidence="1" id="KW-0472">Membrane</keyword>
<sequence>MSYGQAERESVWQEGLRRKEHFLGWRFIVGIGGSAVSLFTLWLLTGTMLRRTADEKKVQGFASREIGDIYTQGTRLHVRTAKCNVMAAAIHIGLSNVDTGIVFNNPGVDKESDRISYTTRFLSVSCGRLRLGGLGDVSWLDSEALIPFRYLVAEELGK</sequence>
<dbReference type="Proteomes" id="UP001175211">
    <property type="component" value="Unassembled WGS sequence"/>
</dbReference>
<organism evidence="2 3">
    <name type="scientific">Armillaria tabescens</name>
    <name type="common">Ringless honey mushroom</name>
    <name type="synonym">Agaricus tabescens</name>
    <dbReference type="NCBI Taxonomy" id="1929756"/>
    <lineage>
        <taxon>Eukaryota</taxon>
        <taxon>Fungi</taxon>
        <taxon>Dikarya</taxon>
        <taxon>Basidiomycota</taxon>
        <taxon>Agaricomycotina</taxon>
        <taxon>Agaricomycetes</taxon>
        <taxon>Agaricomycetidae</taxon>
        <taxon>Agaricales</taxon>
        <taxon>Marasmiineae</taxon>
        <taxon>Physalacriaceae</taxon>
        <taxon>Desarmillaria</taxon>
    </lineage>
</organism>
<dbReference type="GeneID" id="85352778"/>
<feature type="transmembrane region" description="Helical" evidence="1">
    <location>
        <begin position="23"/>
        <end position="44"/>
    </location>
</feature>
<dbReference type="RefSeq" id="XP_060336685.1">
    <property type="nucleotide sequence ID" value="XM_060469230.1"/>
</dbReference>
<evidence type="ECO:0000256" key="1">
    <source>
        <dbReference type="SAM" id="Phobius"/>
    </source>
</evidence>
<protein>
    <submittedName>
        <fullName evidence="2">Uncharacterized protein</fullName>
    </submittedName>
</protein>
<comment type="caution">
    <text evidence="2">The sequence shown here is derived from an EMBL/GenBank/DDBJ whole genome shotgun (WGS) entry which is preliminary data.</text>
</comment>
<keyword evidence="1" id="KW-0812">Transmembrane</keyword>
<gene>
    <name evidence="2" type="ORF">EV420DRAFT_1474686</name>
</gene>
<name>A0AA39NHQ4_ARMTA</name>
<evidence type="ECO:0000313" key="2">
    <source>
        <dbReference type="EMBL" id="KAK0465858.1"/>
    </source>
</evidence>
<reference evidence="2" key="1">
    <citation type="submission" date="2023-06" db="EMBL/GenBank/DDBJ databases">
        <authorList>
            <consortium name="Lawrence Berkeley National Laboratory"/>
            <person name="Ahrendt S."/>
            <person name="Sahu N."/>
            <person name="Indic B."/>
            <person name="Wong-Bajracharya J."/>
            <person name="Merenyi Z."/>
            <person name="Ke H.-M."/>
            <person name="Monk M."/>
            <person name="Kocsube S."/>
            <person name="Drula E."/>
            <person name="Lipzen A."/>
            <person name="Balint B."/>
            <person name="Henrissat B."/>
            <person name="Andreopoulos B."/>
            <person name="Martin F.M."/>
            <person name="Harder C.B."/>
            <person name="Rigling D."/>
            <person name="Ford K.L."/>
            <person name="Foster G.D."/>
            <person name="Pangilinan J."/>
            <person name="Papanicolaou A."/>
            <person name="Barry K."/>
            <person name="LaButti K."/>
            <person name="Viragh M."/>
            <person name="Koriabine M."/>
            <person name="Yan M."/>
            <person name="Riley R."/>
            <person name="Champramary S."/>
            <person name="Plett K.L."/>
            <person name="Tsai I.J."/>
            <person name="Slot J."/>
            <person name="Sipos G."/>
            <person name="Plett J."/>
            <person name="Nagy L.G."/>
            <person name="Grigoriev I.V."/>
        </authorList>
    </citation>
    <scope>NUCLEOTIDE SEQUENCE</scope>
    <source>
        <strain evidence="2">CCBAS 213</strain>
    </source>
</reference>
<dbReference type="EMBL" id="JAUEPS010000004">
    <property type="protein sequence ID" value="KAK0465858.1"/>
    <property type="molecule type" value="Genomic_DNA"/>
</dbReference>